<evidence type="ECO:0000313" key="3">
    <source>
        <dbReference type="Proteomes" id="UP000254937"/>
    </source>
</evidence>
<proteinExistence type="predicted"/>
<feature type="compositionally biased region" description="Basic and acidic residues" evidence="1">
    <location>
        <begin position="63"/>
        <end position="83"/>
    </location>
</feature>
<gene>
    <name evidence="2" type="ORF">M752DRAFT_324691</name>
</gene>
<dbReference type="AlphaFoldDB" id="A0A370PUN0"/>
<dbReference type="PANTHER" id="PTHR35587:SF4">
    <property type="match status" value="1"/>
</dbReference>
<evidence type="ECO:0000256" key="1">
    <source>
        <dbReference type="SAM" id="MobiDB-lite"/>
    </source>
</evidence>
<protein>
    <submittedName>
        <fullName evidence="2">Uncharacterized protein</fullName>
    </submittedName>
</protein>
<evidence type="ECO:0000313" key="2">
    <source>
        <dbReference type="EMBL" id="RDK45907.1"/>
    </source>
</evidence>
<dbReference type="EMBL" id="KZ851847">
    <property type="protein sequence ID" value="RDK45907.1"/>
    <property type="molecule type" value="Genomic_DNA"/>
</dbReference>
<name>A0A370PUN0_ASPPH</name>
<sequence length="151" mass="17128">MAQPANPQPSTALPVRTREQQRTRRKRGNVLDDRVHPNTSTALQPVRRQASRSPSPATDEESILAREQTRQRARGDLAKRDPAGQEMTQPSEEEDTGLKLRLELNLDVEVELKAKIHGDLTLALLMYMAASWHVPPRDTILSSYKRRPVDF</sequence>
<reference evidence="2 3" key="1">
    <citation type="submission" date="2018-07" db="EMBL/GenBank/DDBJ databases">
        <title>Section-level genome sequencing of Aspergillus section Nigri to investigate inter- and intra-species variation.</title>
        <authorList>
            <consortium name="DOE Joint Genome Institute"/>
            <person name="Vesth T.C."/>
            <person name="Nybo J.L."/>
            <person name="Theobald S."/>
            <person name="Frisvad J.C."/>
            <person name="Larsen T.O."/>
            <person name="Nielsen K.F."/>
            <person name="Hoof J.B."/>
            <person name="Brandl J."/>
            <person name="Salamov A."/>
            <person name="Riley R."/>
            <person name="Gladden J.M."/>
            <person name="Phatale P."/>
            <person name="Nielsen M.T."/>
            <person name="Lyhne E.K."/>
            <person name="Kogle M.E."/>
            <person name="Strasser K."/>
            <person name="McDonnell E."/>
            <person name="Barry K."/>
            <person name="Clum A."/>
            <person name="Chen C."/>
            <person name="Nolan M."/>
            <person name="Sandor L."/>
            <person name="Kuo A."/>
            <person name="Lipzen A."/>
            <person name="Hainaut M."/>
            <person name="Drula E."/>
            <person name="Tsang A."/>
            <person name="Magnuson J.K."/>
            <person name="Henrissat B."/>
            <person name="Wiebenga A."/>
            <person name="Simmons B.A."/>
            <person name="Makela M.R."/>
            <person name="De vries R.P."/>
            <person name="Grigoriev I.V."/>
            <person name="Mortensen U.H."/>
            <person name="Baker S.E."/>
            <person name="Andersen M.R."/>
        </authorList>
    </citation>
    <scope>NUCLEOTIDE SEQUENCE [LARGE SCALE GENOMIC DNA]</scope>
    <source>
        <strain evidence="2 3">ATCC 13157</strain>
    </source>
</reference>
<feature type="region of interest" description="Disordered" evidence="1">
    <location>
        <begin position="1"/>
        <end position="97"/>
    </location>
</feature>
<organism evidence="2 3">
    <name type="scientific">Aspergillus phoenicis ATCC 13157</name>
    <dbReference type="NCBI Taxonomy" id="1353007"/>
    <lineage>
        <taxon>Eukaryota</taxon>
        <taxon>Fungi</taxon>
        <taxon>Dikarya</taxon>
        <taxon>Ascomycota</taxon>
        <taxon>Pezizomycotina</taxon>
        <taxon>Eurotiomycetes</taxon>
        <taxon>Eurotiomycetidae</taxon>
        <taxon>Eurotiales</taxon>
        <taxon>Aspergillaceae</taxon>
        <taxon>Aspergillus</taxon>
    </lineage>
</organism>
<dbReference type="Proteomes" id="UP000254937">
    <property type="component" value="Unassembled WGS sequence"/>
</dbReference>
<accession>A0A370PUN0</accession>
<keyword evidence="3" id="KW-1185">Reference proteome</keyword>
<dbReference type="PANTHER" id="PTHR35587">
    <property type="entry name" value="EXPRESSED PROTEIN"/>
    <property type="match status" value="1"/>
</dbReference>